<evidence type="ECO:0000313" key="9">
    <source>
        <dbReference type="Proteomes" id="UP001183410"/>
    </source>
</evidence>
<evidence type="ECO:0000256" key="3">
    <source>
        <dbReference type="ARBA" id="ARBA00022832"/>
    </source>
</evidence>
<keyword evidence="2" id="KW-0436">Ligase</keyword>
<dbReference type="Pfam" id="PF23024">
    <property type="entry name" value="AMP-dom_DIP2-like"/>
    <property type="match status" value="1"/>
</dbReference>
<dbReference type="EMBL" id="JAVREO010000038">
    <property type="protein sequence ID" value="MDT0270826.1"/>
    <property type="molecule type" value="Genomic_DNA"/>
</dbReference>
<dbReference type="Proteomes" id="UP001183410">
    <property type="component" value="Unassembled WGS sequence"/>
</dbReference>
<evidence type="ECO:0000256" key="4">
    <source>
        <dbReference type="ARBA" id="ARBA00023098"/>
    </source>
</evidence>
<dbReference type="RefSeq" id="WP_311670890.1">
    <property type="nucleotide sequence ID" value="NZ_JAVREO010000038.1"/>
</dbReference>
<evidence type="ECO:0000313" key="8">
    <source>
        <dbReference type="EMBL" id="MDT0270826.1"/>
    </source>
</evidence>
<dbReference type="Gene3D" id="3.30.300.30">
    <property type="match status" value="1"/>
</dbReference>
<evidence type="ECO:0000256" key="5">
    <source>
        <dbReference type="SAM" id="MobiDB-lite"/>
    </source>
</evidence>
<keyword evidence="9" id="KW-1185">Reference proteome</keyword>
<accession>A0ABU2K0N7</accession>
<dbReference type="Gene3D" id="3.40.50.12780">
    <property type="entry name" value="N-terminal domain of ligase-like"/>
    <property type="match status" value="1"/>
</dbReference>
<sequence length="634" mass="67504">MTTTGPDPHGDVRTLPDALRLRAAKQPDETAYVFLRDGEVPHESLTYRELHEAARHRAATFTTDGLTGRAAVLLYPSGLEFVRTLLGCMYGRVAGAPVQVPRRRDDLARLRRIADDAGTTTVLTTTEIAHELTERYDGAPELAGLTLLPTDTPATGSVSAVDLPAPVPSDTALLQYTSGSTGDPKGVVVSHANFLANVVETDELWPCEPNGTVVNWLPLFHDMGMLFGVVMPLWAGIPSYLMAPEAFIRRPARWLEAIARFGGTHAAAPSFAYELCARAAAEGRTANVGDLSRWRVAANGAEPVRWSTVRAFTDAFAPHGFAPQAMCPGYGLAENTLKATGSQQDHTPRVLWVSAPALHNGTAQPVAGEQAEDAVPAVSSGVPVPGTHIRIVDPDTRQALPDRHVGEIWVTGPCVAGGYLGRPEESEDTFRARLATDDGTGPTHLRTGDLGFLHNGELYVTGRRKDVIIRKGRNHYPQDIELAAERAAPGLQPNCAAAFSVDDGTRERLTIVVEADGRVLTTTGLDALRHRVHHAIRETQRITPDTILIVRRGAIPKTSSGKVQRRACRTLYQNNALRTVPGEQAPTAGDQPPATGEQAPAAGDQTSVAGEQAPAAGDQTSVAGEQAPAVGGGA</sequence>
<dbReference type="InterPro" id="IPR042099">
    <property type="entry name" value="ANL_N_sf"/>
</dbReference>
<evidence type="ECO:0000256" key="2">
    <source>
        <dbReference type="ARBA" id="ARBA00022598"/>
    </source>
</evidence>
<dbReference type="PROSITE" id="PS00455">
    <property type="entry name" value="AMP_BINDING"/>
    <property type="match status" value="1"/>
</dbReference>
<evidence type="ECO:0000259" key="6">
    <source>
        <dbReference type="Pfam" id="PF00501"/>
    </source>
</evidence>
<comment type="similarity">
    <text evidence="1">Belongs to the ATP-dependent AMP-binding enzyme family.</text>
</comment>
<name>A0ABU2K0N7_9ACTN</name>
<dbReference type="InterPro" id="IPR000873">
    <property type="entry name" value="AMP-dep_synth/lig_dom"/>
</dbReference>
<dbReference type="InterPro" id="IPR020845">
    <property type="entry name" value="AMP-binding_CS"/>
</dbReference>
<dbReference type="PANTHER" id="PTHR22754">
    <property type="entry name" value="DISCO-INTERACTING PROTEIN 2 DIP2 -RELATED"/>
    <property type="match status" value="1"/>
</dbReference>
<reference evidence="9" key="1">
    <citation type="submission" date="2023-07" db="EMBL/GenBank/DDBJ databases">
        <title>30 novel species of actinomycetes from the DSMZ collection.</title>
        <authorList>
            <person name="Nouioui I."/>
        </authorList>
    </citation>
    <scope>NUCLEOTIDE SEQUENCE [LARGE SCALE GENOMIC DNA]</scope>
    <source>
        <strain evidence="9">DSM 44915</strain>
    </source>
</reference>
<feature type="region of interest" description="Disordered" evidence="5">
    <location>
        <begin position="576"/>
        <end position="634"/>
    </location>
</feature>
<dbReference type="PANTHER" id="PTHR22754:SF32">
    <property type="entry name" value="DISCO-INTERACTING PROTEIN 2"/>
    <property type="match status" value="1"/>
</dbReference>
<evidence type="ECO:0000259" key="7">
    <source>
        <dbReference type="Pfam" id="PF23024"/>
    </source>
</evidence>
<dbReference type="InterPro" id="IPR045851">
    <property type="entry name" value="AMP-bd_C_sf"/>
</dbReference>
<keyword evidence="4" id="KW-0443">Lipid metabolism</keyword>
<evidence type="ECO:0000256" key="1">
    <source>
        <dbReference type="ARBA" id="ARBA00006432"/>
    </source>
</evidence>
<gene>
    <name evidence="8" type="ORF">RM844_31610</name>
</gene>
<protein>
    <submittedName>
        <fullName evidence="8">AMP-binding protein</fullName>
    </submittedName>
</protein>
<dbReference type="InterPro" id="IPR025110">
    <property type="entry name" value="AMP-bd_C"/>
</dbReference>
<dbReference type="SUPFAM" id="SSF56801">
    <property type="entry name" value="Acetyl-CoA synthetase-like"/>
    <property type="match status" value="1"/>
</dbReference>
<comment type="caution">
    <text evidence="8">The sequence shown here is derived from an EMBL/GenBank/DDBJ whole genome shotgun (WGS) entry which is preliminary data.</text>
</comment>
<dbReference type="InterPro" id="IPR040097">
    <property type="entry name" value="FAAL/FAAC"/>
</dbReference>
<keyword evidence="3" id="KW-0276">Fatty acid metabolism</keyword>
<dbReference type="Pfam" id="PF00501">
    <property type="entry name" value="AMP-binding"/>
    <property type="match status" value="1"/>
</dbReference>
<proteinExistence type="inferred from homology"/>
<dbReference type="CDD" id="cd05931">
    <property type="entry name" value="FAAL"/>
    <property type="match status" value="1"/>
</dbReference>
<feature type="domain" description="AMP-dependent synthetase/ligase" evidence="6">
    <location>
        <begin position="22"/>
        <end position="420"/>
    </location>
</feature>
<organism evidence="8 9">
    <name type="scientific">Streptomyces chisholmiae</name>
    <dbReference type="NCBI Taxonomy" id="3075540"/>
    <lineage>
        <taxon>Bacteria</taxon>
        <taxon>Bacillati</taxon>
        <taxon>Actinomycetota</taxon>
        <taxon>Actinomycetes</taxon>
        <taxon>Kitasatosporales</taxon>
        <taxon>Streptomycetaceae</taxon>
        <taxon>Streptomyces</taxon>
    </lineage>
</organism>
<feature type="domain" description="AMP-binding enzyme C-terminal" evidence="7">
    <location>
        <begin position="466"/>
        <end position="579"/>
    </location>
</feature>